<dbReference type="Proteomes" id="UP000747542">
    <property type="component" value="Unassembled WGS sequence"/>
</dbReference>
<sequence length="65" mass="7256">MNNRRTEKPPVWLTWVGDMSAITKFLLAKPWLSPWCISKTANSILRAIGVVSTEHLSTVVPTSFA</sequence>
<reference evidence="1" key="1">
    <citation type="journal article" date="2021" name="Sci. Adv.">
        <title>The American lobster genome reveals insights on longevity, neural, and immune adaptations.</title>
        <authorList>
            <person name="Polinski J.M."/>
            <person name="Zimin A.V."/>
            <person name="Clark K.F."/>
            <person name="Kohn A.B."/>
            <person name="Sadowski N."/>
            <person name="Timp W."/>
            <person name="Ptitsyn A."/>
            <person name="Khanna P."/>
            <person name="Romanova D.Y."/>
            <person name="Williams P."/>
            <person name="Greenwood S.J."/>
            <person name="Moroz L.L."/>
            <person name="Walt D.R."/>
            <person name="Bodnar A.G."/>
        </authorList>
    </citation>
    <scope>NUCLEOTIDE SEQUENCE</scope>
    <source>
        <strain evidence="1">GMGI-L3</strain>
    </source>
</reference>
<evidence type="ECO:0000313" key="1">
    <source>
        <dbReference type="EMBL" id="KAG7168759.1"/>
    </source>
</evidence>
<name>A0A8J5KG17_HOMAM</name>
<evidence type="ECO:0000313" key="2">
    <source>
        <dbReference type="Proteomes" id="UP000747542"/>
    </source>
</evidence>
<keyword evidence="2" id="KW-1185">Reference proteome</keyword>
<protein>
    <submittedName>
        <fullName evidence="1">Putative urea transporter 2-like 2</fullName>
    </submittedName>
</protein>
<accession>A0A8J5KG17</accession>
<comment type="caution">
    <text evidence="1">The sequence shown here is derived from an EMBL/GenBank/DDBJ whole genome shotgun (WGS) entry which is preliminary data.</text>
</comment>
<proteinExistence type="predicted"/>
<dbReference type="AlphaFoldDB" id="A0A8J5KG17"/>
<gene>
    <name evidence="1" type="primary">UT2-L2</name>
    <name evidence="1" type="ORF">Hamer_G023713</name>
</gene>
<organism evidence="1 2">
    <name type="scientific">Homarus americanus</name>
    <name type="common">American lobster</name>
    <dbReference type="NCBI Taxonomy" id="6706"/>
    <lineage>
        <taxon>Eukaryota</taxon>
        <taxon>Metazoa</taxon>
        <taxon>Ecdysozoa</taxon>
        <taxon>Arthropoda</taxon>
        <taxon>Crustacea</taxon>
        <taxon>Multicrustacea</taxon>
        <taxon>Malacostraca</taxon>
        <taxon>Eumalacostraca</taxon>
        <taxon>Eucarida</taxon>
        <taxon>Decapoda</taxon>
        <taxon>Pleocyemata</taxon>
        <taxon>Astacidea</taxon>
        <taxon>Nephropoidea</taxon>
        <taxon>Nephropidae</taxon>
        <taxon>Homarus</taxon>
    </lineage>
</organism>
<dbReference type="EMBL" id="JAHLQT010019101">
    <property type="protein sequence ID" value="KAG7168759.1"/>
    <property type="molecule type" value="Genomic_DNA"/>
</dbReference>